<dbReference type="Proteomes" id="UP000289708">
    <property type="component" value="Unassembled WGS sequence"/>
</dbReference>
<proteinExistence type="predicted"/>
<evidence type="ECO:0000259" key="1">
    <source>
        <dbReference type="Pfam" id="PF08885"/>
    </source>
</evidence>
<gene>
    <name evidence="2" type="ORF">EK403_05700</name>
</gene>
<keyword evidence="3" id="KW-1185">Reference proteome</keyword>
<dbReference type="RefSeq" id="WP_128776544.1">
    <property type="nucleotide sequence ID" value="NZ_RYFI01000004.1"/>
</dbReference>
<dbReference type="InterPro" id="IPR014982">
    <property type="entry name" value="GSCFA"/>
</dbReference>
<protein>
    <recommendedName>
        <fullName evidence="1">GSCFA domain-containing protein</fullName>
    </recommendedName>
</protein>
<dbReference type="EMBL" id="RYFI01000004">
    <property type="protein sequence ID" value="RXF74319.1"/>
    <property type="molecule type" value="Genomic_DNA"/>
</dbReference>
<feature type="domain" description="GSCFA" evidence="1">
    <location>
        <begin position="61"/>
        <end position="320"/>
    </location>
</feature>
<evidence type="ECO:0000313" key="2">
    <source>
        <dbReference type="EMBL" id="RXF74319.1"/>
    </source>
</evidence>
<dbReference type="AlphaFoldDB" id="A0A4Q0MML3"/>
<comment type="caution">
    <text evidence="2">The sequence shown here is derived from an EMBL/GenBank/DDBJ whole genome shotgun (WGS) entry which is preliminary data.</text>
</comment>
<name>A0A4Q0MML3_9HYPH</name>
<accession>A0A4Q0MML3</accession>
<sequence>MVGKVISSTEYAANFKSNPNWRWGKGDAGDSPTDACQRIGRATLPIWRPRTDVKVPAGASVSAMGSCFARRIETVFQEEGFTVLSRPQELPELDQGVYESQLTNRFNTASMLLEFRRILEGPEVLPDDALLIPQKGGTFMDGHHHSVYSGTVEAIIGRRRRFYDDFQSVKQADAIVLTLGLTEAAFDPASGLYRNASPTPREVARKAPIEIHVLDFKQNMDNVEGIYRLIRTHCVRNPKIFLTVSPVPLGGTFQSEDVLVANAASKATLRTVAHEITSAYDDIIYFPSYEIATNVDQKTAWRADMRHVLHPVVQQIVAQFKAAHMGDPQQSAIAAE</sequence>
<evidence type="ECO:0000313" key="3">
    <source>
        <dbReference type="Proteomes" id="UP000289708"/>
    </source>
</evidence>
<reference evidence="2 3" key="1">
    <citation type="submission" date="2018-12" db="EMBL/GenBank/DDBJ databases">
        <title>bacterium Hansschlegelia zhihuaiae S113.</title>
        <authorList>
            <person name="He J."/>
        </authorList>
    </citation>
    <scope>NUCLEOTIDE SEQUENCE [LARGE SCALE GENOMIC DNA]</scope>
    <source>
        <strain evidence="2 3">S 113</strain>
    </source>
</reference>
<dbReference type="OrthoDB" id="369216at2"/>
<dbReference type="Pfam" id="PF08885">
    <property type="entry name" value="GSCFA"/>
    <property type="match status" value="1"/>
</dbReference>
<organism evidence="2 3">
    <name type="scientific">Hansschlegelia zhihuaiae</name>
    <dbReference type="NCBI Taxonomy" id="405005"/>
    <lineage>
        <taxon>Bacteria</taxon>
        <taxon>Pseudomonadati</taxon>
        <taxon>Pseudomonadota</taxon>
        <taxon>Alphaproteobacteria</taxon>
        <taxon>Hyphomicrobiales</taxon>
        <taxon>Methylopilaceae</taxon>
        <taxon>Hansschlegelia</taxon>
    </lineage>
</organism>